<organism evidence="1 2">
    <name type="scientific">Leersia perrieri</name>
    <dbReference type="NCBI Taxonomy" id="77586"/>
    <lineage>
        <taxon>Eukaryota</taxon>
        <taxon>Viridiplantae</taxon>
        <taxon>Streptophyta</taxon>
        <taxon>Embryophyta</taxon>
        <taxon>Tracheophyta</taxon>
        <taxon>Spermatophyta</taxon>
        <taxon>Magnoliopsida</taxon>
        <taxon>Liliopsida</taxon>
        <taxon>Poales</taxon>
        <taxon>Poaceae</taxon>
        <taxon>BOP clade</taxon>
        <taxon>Oryzoideae</taxon>
        <taxon>Oryzeae</taxon>
        <taxon>Oryzinae</taxon>
        <taxon>Leersia</taxon>
    </lineage>
</organism>
<dbReference type="EnsemblPlants" id="LPERR06G09600.1">
    <property type="protein sequence ID" value="LPERR06G09600.1"/>
    <property type="gene ID" value="LPERR06G09600"/>
</dbReference>
<dbReference type="AlphaFoldDB" id="A0A0D9WPA2"/>
<reference evidence="2" key="2">
    <citation type="submission" date="2013-12" db="EMBL/GenBank/DDBJ databases">
        <authorList>
            <person name="Yu Y."/>
            <person name="Lee S."/>
            <person name="de Baynast K."/>
            <person name="Wissotski M."/>
            <person name="Liu L."/>
            <person name="Talag J."/>
            <person name="Goicoechea J."/>
            <person name="Angelova A."/>
            <person name="Jetty R."/>
            <person name="Kudrna D."/>
            <person name="Golser W."/>
            <person name="Rivera L."/>
            <person name="Zhang J."/>
            <person name="Wing R."/>
        </authorList>
    </citation>
    <scope>NUCLEOTIDE SEQUENCE</scope>
</reference>
<dbReference type="Proteomes" id="UP000032180">
    <property type="component" value="Chromosome 6"/>
</dbReference>
<evidence type="ECO:0000313" key="2">
    <source>
        <dbReference type="Proteomes" id="UP000032180"/>
    </source>
</evidence>
<keyword evidence="2" id="KW-1185">Reference proteome</keyword>
<protein>
    <submittedName>
        <fullName evidence="1">Uncharacterized protein</fullName>
    </submittedName>
</protein>
<reference evidence="1" key="3">
    <citation type="submission" date="2015-04" db="UniProtKB">
        <authorList>
            <consortium name="EnsemblPlants"/>
        </authorList>
    </citation>
    <scope>IDENTIFICATION</scope>
</reference>
<accession>A0A0D9WPA2</accession>
<dbReference type="HOGENOM" id="CLU_2444053_0_0_1"/>
<name>A0A0D9WPA2_9ORYZ</name>
<proteinExistence type="predicted"/>
<evidence type="ECO:0000313" key="1">
    <source>
        <dbReference type="EnsemblPlants" id="LPERR06G09600.1"/>
    </source>
</evidence>
<sequence length="90" mass="10961">MMRCPYRNSGALSEEELANRSETFRQFYTIKKFIGDKMNEYERTLIDQYIKKGYAENEVEVTHDEEEEKYMRFKKTVLPDQKQVLEKKYC</sequence>
<dbReference type="Gramene" id="LPERR06G09600.1">
    <property type="protein sequence ID" value="LPERR06G09600.1"/>
    <property type="gene ID" value="LPERR06G09600"/>
</dbReference>
<reference evidence="1 2" key="1">
    <citation type="submission" date="2012-08" db="EMBL/GenBank/DDBJ databases">
        <title>Oryza genome evolution.</title>
        <authorList>
            <person name="Wing R.A."/>
        </authorList>
    </citation>
    <scope>NUCLEOTIDE SEQUENCE</scope>
</reference>